<dbReference type="eggNOG" id="COG1977">
    <property type="taxonomic scope" value="Bacteria"/>
</dbReference>
<reference evidence="4 5" key="1">
    <citation type="submission" date="2013-09" db="EMBL/GenBank/DDBJ databases">
        <title>Genome sequencing of Arenimonas oryziterrae.</title>
        <authorList>
            <person name="Chen F."/>
            <person name="Wang G."/>
        </authorList>
    </citation>
    <scope>NUCLEOTIDE SEQUENCE [LARGE SCALE GENOMIC DNA]</scope>
    <source>
        <strain evidence="4 5">YC6267</strain>
    </source>
</reference>
<sequence>MSVTVLYFASLRDAAGVASEALPTPVSLAALYEELRTRHGFSLGRERLRVAVDGAFADWNDHVDDGAEIAFIPPVSGG</sequence>
<protein>
    <recommendedName>
        <fullName evidence="3">Molybdopterin synthase sulfur carrier subunit</fullName>
    </recommendedName>
</protein>
<evidence type="ECO:0000256" key="2">
    <source>
        <dbReference type="ARBA" id="ARBA00024200"/>
    </source>
</evidence>
<dbReference type="GO" id="GO:0006777">
    <property type="term" value="P:Mo-molybdopterin cofactor biosynthetic process"/>
    <property type="evidence" value="ECO:0007669"/>
    <property type="project" value="InterPro"/>
</dbReference>
<dbReference type="GO" id="GO:0000166">
    <property type="term" value="F:nucleotide binding"/>
    <property type="evidence" value="ECO:0007669"/>
    <property type="project" value="UniProtKB-KW"/>
</dbReference>
<evidence type="ECO:0000313" key="5">
    <source>
        <dbReference type="Proteomes" id="UP000029385"/>
    </source>
</evidence>
<dbReference type="InterPro" id="IPR003749">
    <property type="entry name" value="ThiS/MoaD-like"/>
</dbReference>
<dbReference type="CDD" id="cd00754">
    <property type="entry name" value="Ubl_MoaD"/>
    <property type="match status" value="1"/>
</dbReference>
<dbReference type="SUPFAM" id="SSF54285">
    <property type="entry name" value="MoaD/ThiS"/>
    <property type="match status" value="1"/>
</dbReference>
<dbReference type="GO" id="GO:1990133">
    <property type="term" value="C:molybdopterin adenylyltransferase complex"/>
    <property type="evidence" value="ECO:0007669"/>
    <property type="project" value="TreeGrafter"/>
</dbReference>
<dbReference type="Pfam" id="PF02597">
    <property type="entry name" value="ThiS"/>
    <property type="match status" value="1"/>
</dbReference>
<dbReference type="Gene3D" id="3.10.20.30">
    <property type="match status" value="1"/>
</dbReference>
<dbReference type="OrthoDB" id="9801945at2"/>
<proteinExistence type="inferred from homology"/>
<dbReference type="AlphaFoldDB" id="A0A091B9W8"/>
<accession>A0A091B9W8</accession>
<dbReference type="STRING" id="1121015.GCA_000420545_00280"/>
<name>A0A091B9W8_9GAMM</name>
<evidence type="ECO:0000313" key="4">
    <source>
        <dbReference type="EMBL" id="KFN41255.1"/>
    </source>
</evidence>
<evidence type="ECO:0000256" key="3">
    <source>
        <dbReference type="ARBA" id="ARBA00024247"/>
    </source>
</evidence>
<dbReference type="PATRIC" id="fig|1121015.4.peg.2690"/>
<gene>
    <name evidence="4" type="ORF">N789_05035</name>
</gene>
<evidence type="ECO:0000256" key="1">
    <source>
        <dbReference type="ARBA" id="ARBA00022741"/>
    </source>
</evidence>
<dbReference type="UniPathway" id="UPA00344"/>
<dbReference type="InterPro" id="IPR012675">
    <property type="entry name" value="Beta-grasp_dom_sf"/>
</dbReference>
<dbReference type="EMBL" id="AVCI01000045">
    <property type="protein sequence ID" value="KFN41255.1"/>
    <property type="molecule type" value="Genomic_DNA"/>
</dbReference>
<dbReference type="InterPro" id="IPR016155">
    <property type="entry name" value="Mopterin_synth/thiamin_S_b"/>
</dbReference>
<dbReference type="Proteomes" id="UP000029385">
    <property type="component" value="Unassembled WGS sequence"/>
</dbReference>
<comment type="caution">
    <text evidence="4">The sequence shown here is derived from an EMBL/GenBank/DDBJ whole genome shotgun (WGS) entry which is preliminary data.</text>
</comment>
<dbReference type="InterPro" id="IPR044672">
    <property type="entry name" value="MOCS2A"/>
</dbReference>
<keyword evidence="5" id="KW-1185">Reference proteome</keyword>
<dbReference type="RefSeq" id="WP_022967952.1">
    <property type="nucleotide sequence ID" value="NZ_ATVD01000001.1"/>
</dbReference>
<dbReference type="PANTHER" id="PTHR33359">
    <property type="entry name" value="MOLYBDOPTERIN SYNTHASE SULFUR CARRIER SUBUNIT"/>
    <property type="match status" value="1"/>
</dbReference>
<comment type="similarity">
    <text evidence="2">Belongs to the MoaD family.</text>
</comment>
<organism evidence="4 5">
    <name type="scientific">Arenimonas oryziterrae DSM 21050 = YC6267</name>
    <dbReference type="NCBI Taxonomy" id="1121015"/>
    <lineage>
        <taxon>Bacteria</taxon>
        <taxon>Pseudomonadati</taxon>
        <taxon>Pseudomonadota</taxon>
        <taxon>Gammaproteobacteria</taxon>
        <taxon>Lysobacterales</taxon>
        <taxon>Lysobacteraceae</taxon>
        <taxon>Arenimonas</taxon>
    </lineage>
</organism>
<keyword evidence="1" id="KW-0547">Nucleotide-binding</keyword>
<dbReference type="PANTHER" id="PTHR33359:SF1">
    <property type="entry name" value="MOLYBDOPTERIN SYNTHASE SULFUR CARRIER SUBUNIT"/>
    <property type="match status" value="1"/>
</dbReference>